<comment type="caution">
    <text evidence="2">The sequence shown here is derived from an EMBL/GenBank/DDBJ whole genome shotgun (WGS) entry which is preliminary data.</text>
</comment>
<dbReference type="OrthoDB" id="10264149at2759"/>
<evidence type="ECO:0000313" key="3">
    <source>
        <dbReference type="Proteomes" id="UP000092321"/>
    </source>
</evidence>
<feature type="region of interest" description="Disordered" evidence="1">
    <location>
        <begin position="505"/>
        <end position="536"/>
    </location>
</feature>
<sequence>RTEAIQALVQVSYEDDNQTQNSDISILKTAKSQLTASLFNNGNKQKKDYSLLNSYPLSYSELEIIFGICESIPTTASQGRSLILDVIQPYFTNVNKQLFSDVVMSKFHPSKTLVSEESDYEGHSVYEILSFKLSKFLISCHGKFVELRSLIETTFADYFNSLNSKFITNDVFLILGIFNAAIKTKYVSNIHEKLLISGWKFLTLYKAKLKVIVENDIGNELLSSYYEFHREIGSSLFLDQILKVQYNIINVLFNNSDDVKKEEEESFIEYMLSLKRVKEVQPKIGEPKYEAALRIFEQHKEFLTFVVCQSLTKLNSLQKEYLALTSLLALTNTFQIQDILLQTCSLSLFSYNEKSIATVVEVLKDFIKNYTIDTFLPYQNYLSTVVSFASLLNYYNEDITSELVSFFPVLISNKFVTVDFVERTSKNFSNGLPALTEDTVVGSVYDISNLLGESRKRYLQKRKMTLTNQFEIDGHALIMKRSSTLTPFDSMNIFGKLVSKKAHSKKEPLSSPASEAASHGSLSSNDEMENNVSNTETNEEFIQLEKVVSSMVTISANFRDNAISVLILTILIQKFNSISEDLDKIILNNLHTVVSIMEKNEFTLIIKFLQNVDSVAKQQSLFESKLQIARALRNSIDSNQIIYTDYLTFLLEIIATIGSEKSFKKGSSDDDDTNIQLLKQHLQVLAEMLPKEQSEIIKVNNHVSSLLRDLWINLATHGFYYDDKSKTVANCNSVNAPLDSEILSVIALNTPALAAYNPNNTSETSYKLNSILHRKVSSKVIEVQEKSMKREFGLSGSLSKVEILFITAVTMLESQRLNIAPEIAIPTTLLYKSDESVKNDFGNFFENFAKKMCHTICSSKIFRTTLPLERYSTILNSLILEICSRDKDVQKSAYSVADKLIGYLPESLNIKKSIFLCLDLLSTLYQSVYDVTKNRYEFVVDYQVDELNNVSLPLSEHWRKDTLKYFEQHCSAWFDILVSRTPDSTKAILYQYVSTKSKTNYVKLNRFNYGVSFANNVANSLSGDEIDPETFMNQQIDYDMRSSNNNKWIPLDGTIEFFTASSLSQLYDDNLSWVQYHALKPKLFGEVQNSANDDDGYSIKNETVPLFMNICSKLLYSNLQNGIDETTGGILADLINVSFFRGTGSDNLSYGVTVWKKMLSHYPELSGSFLAELVKIWELHINLPGFILNSENGIVSCEEAIMEYTPSDTRTVVDNSKNLLEETSGYLELFKFVEEMGIRTLQFNENSILSDLFVQFMKITLDAFGKETIVNIHPSLKFLKLRLFKVFYKLTECCYKRIIKSSTETLFTSKNLASILNDITINCLKLFSGKSLWPFGNDELEWDQLYYSIR</sequence>
<dbReference type="SUPFAM" id="SSF48371">
    <property type="entry name" value="ARM repeat"/>
    <property type="match status" value="1"/>
</dbReference>
<reference evidence="3" key="1">
    <citation type="journal article" date="2016" name="Proc. Natl. Acad. Sci. U.S.A.">
        <title>Comparative genomics of biotechnologically important yeasts.</title>
        <authorList>
            <person name="Riley R."/>
            <person name="Haridas S."/>
            <person name="Wolfe K.H."/>
            <person name="Lopes M.R."/>
            <person name="Hittinger C.T."/>
            <person name="Goeker M."/>
            <person name="Salamov A.A."/>
            <person name="Wisecaver J.H."/>
            <person name="Long T.M."/>
            <person name="Calvey C.H."/>
            <person name="Aerts A.L."/>
            <person name="Barry K.W."/>
            <person name="Choi C."/>
            <person name="Clum A."/>
            <person name="Coughlan A.Y."/>
            <person name="Deshpande S."/>
            <person name="Douglass A.P."/>
            <person name="Hanson S.J."/>
            <person name="Klenk H.-P."/>
            <person name="LaButti K.M."/>
            <person name="Lapidus A."/>
            <person name="Lindquist E.A."/>
            <person name="Lipzen A.M."/>
            <person name="Meier-Kolthoff J.P."/>
            <person name="Ohm R.A."/>
            <person name="Otillar R.P."/>
            <person name="Pangilinan J.L."/>
            <person name="Peng Y."/>
            <person name="Rokas A."/>
            <person name="Rosa C.A."/>
            <person name="Scheuner C."/>
            <person name="Sibirny A.A."/>
            <person name="Slot J.C."/>
            <person name="Stielow J.B."/>
            <person name="Sun H."/>
            <person name="Kurtzman C.P."/>
            <person name="Blackwell M."/>
            <person name="Grigoriev I.V."/>
            <person name="Jeffries T.W."/>
        </authorList>
    </citation>
    <scope>NUCLEOTIDE SEQUENCE [LARGE SCALE GENOMIC DNA]</scope>
    <source>
        <strain evidence="3">NRRL Y-1626</strain>
    </source>
</reference>
<feature type="non-terminal residue" evidence="2">
    <location>
        <position position="1"/>
    </location>
</feature>
<keyword evidence="3" id="KW-1185">Reference proteome</keyword>
<feature type="non-terminal residue" evidence="2">
    <location>
        <position position="1350"/>
    </location>
</feature>
<protein>
    <submittedName>
        <fullName evidence="2">Uncharacterized protein</fullName>
    </submittedName>
</protein>
<dbReference type="EMBL" id="LXPE01000219">
    <property type="protein sequence ID" value="OBA25142.1"/>
    <property type="molecule type" value="Genomic_DNA"/>
</dbReference>
<evidence type="ECO:0000256" key="1">
    <source>
        <dbReference type="SAM" id="MobiDB-lite"/>
    </source>
</evidence>
<dbReference type="InterPro" id="IPR016024">
    <property type="entry name" value="ARM-type_fold"/>
</dbReference>
<accession>A0A1B7T8U4</accession>
<organism evidence="2 3">
    <name type="scientific">Hanseniaspora valbyensis NRRL Y-1626</name>
    <dbReference type="NCBI Taxonomy" id="766949"/>
    <lineage>
        <taxon>Eukaryota</taxon>
        <taxon>Fungi</taxon>
        <taxon>Dikarya</taxon>
        <taxon>Ascomycota</taxon>
        <taxon>Saccharomycotina</taxon>
        <taxon>Saccharomycetes</taxon>
        <taxon>Saccharomycodales</taxon>
        <taxon>Saccharomycodaceae</taxon>
        <taxon>Hanseniaspora</taxon>
    </lineage>
</organism>
<evidence type="ECO:0000313" key="2">
    <source>
        <dbReference type="EMBL" id="OBA25142.1"/>
    </source>
</evidence>
<name>A0A1B7T8U4_9ASCO</name>
<dbReference type="Proteomes" id="UP000092321">
    <property type="component" value="Unassembled WGS sequence"/>
</dbReference>
<feature type="compositionally biased region" description="Low complexity" evidence="1">
    <location>
        <begin position="509"/>
        <end position="518"/>
    </location>
</feature>
<proteinExistence type="predicted"/>
<gene>
    <name evidence="2" type="ORF">HANVADRAFT_50313</name>
</gene>